<dbReference type="RefSeq" id="XP_001483386.2">
    <property type="nucleotide sequence ID" value="XM_001483336.1"/>
</dbReference>
<sequence length="178" mass="20681">MDVLKFFRMSYSIMLYSRREEIHRPHHQEQSVPVRNQPLENGRFTVLIFLHISAEKACENGSTYEPETFKPKRNHVQVSPSVIAENDFFVIGTEPVGIIAKNKRIEKIEKTSKKTKRNKYSHHGDMDAMKSIGVEDCHEKNPQSANNRTNNTSNSKLGLSFQNKRSQFMFFSQNKIHN</sequence>
<accession>A5DLG4</accession>
<dbReference type="EMBL" id="CH408159">
    <property type="protein sequence ID" value="EDK40017.2"/>
    <property type="molecule type" value="Genomic_DNA"/>
</dbReference>
<feature type="compositionally biased region" description="Low complexity" evidence="1">
    <location>
        <begin position="146"/>
        <end position="155"/>
    </location>
</feature>
<reference evidence="2 3" key="1">
    <citation type="journal article" date="2009" name="Nature">
        <title>Evolution of pathogenicity and sexual reproduction in eight Candida genomes.</title>
        <authorList>
            <person name="Butler G."/>
            <person name="Rasmussen M.D."/>
            <person name="Lin M.F."/>
            <person name="Santos M.A."/>
            <person name="Sakthikumar S."/>
            <person name="Munro C.A."/>
            <person name="Rheinbay E."/>
            <person name="Grabherr M."/>
            <person name="Forche A."/>
            <person name="Reedy J.L."/>
            <person name="Agrafioti I."/>
            <person name="Arnaud M.B."/>
            <person name="Bates S."/>
            <person name="Brown A.J."/>
            <person name="Brunke S."/>
            <person name="Costanzo M.C."/>
            <person name="Fitzpatrick D.A."/>
            <person name="de Groot P.W."/>
            <person name="Harris D."/>
            <person name="Hoyer L.L."/>
            <person name="Hube B."/>
            <person name="Klis F.M."/>
            <person name="Kodira C."/>
            <person name="Lennard N."/>
            <person name="Logue M.E."/>
            <person name="Martin R."/>
            <person name="Neiman A.M."/>
            <person name="Nikolaou E."/>
            <person name="Quail M.A."/>
            <person name="Quinn J."/>
            <person name="Santos M.C."/>
            <person name="Schmitzberger F.F."/>
            <person name="Sherlock G."/>
            <person name="Shah P."/>
            <person name="Silverstein K.A."/>
            <person name="Skrzypek M.S."/>
            <person name="Soll D."/>
            <person name="Staggs R."/>
            <person name="Stansfield I."/>
            <person name="Stumpf M.P."/>
            <person name="Sudbery P.E."/>
            <person name="Srikantha T."/>
            <person name="Zeng Q."/>
            <person name="Berman J."/>
            <person name="Berriman M."/>
            <person name="Heitman J."/>
            <person name="Gow N.A."/>
            <person name="Lorenz M.C."/>
            <person name="Birren B.W."/>
            <person name="Kellis M."/>
            <person name="Cuomo C.A."/>
        </authorList>
    </citation>
    <scope>NUCLEOTIDE SEQUENCE [LARGE SCALE GENOMIC DNA]</scope>
    <source>
        <strain evidence="3">ATCC 6260 / CBS 566 / DSM 6381 / JCM 1539 / NBRC 10279 / NRRL Y-324</strain>
    </source>
</reference>
<dbReference type="VEuPathDB" id="FungiDB:PGUG_04115"/>
<gene>
    <name evidence="2" type="ORF">PGUG_04115</name>
</gene>
<dbReference type="HOGENOM" id="CLU_1511137_0_0_1"/>
<dbReference type="Proteomes" id="UP000001997">
    <property type="component" value="Unassembled WGS sequence"/>
</dbReference>
<dbReference type="AlphaFoldDB" id="A5DLG4"/>
<evidence type="ECO:0000313" key="3">
    <source>
        <dbReference type="Proteomes" id="UP000001997"/>
    </source>
</evidence>
<name>A5DLG4_PICGU</name>
<evidence type="ECO:0000313" key="2">
    <source>
        <dbReference type="EMBL" id="EDK40017.2"/>
    </source>
</evidence>
<keyword evidence="3" id="KW-1185">Reference proteome</keyword>
<dbReference type="KEGG" id="pgu:PGUG_04115"/>
<dbReference type="GeneID" id="5125263"/>
<feature type="region of interest" description="Disordered" evidence="1">
    <location>
        <begin position="138"/>
        <end position="158"/>
    </location>
</feature>
<evidence type="ECO:0000256" key="1">
    <source>
        <dbReference type="SAM" id="MobiDB-lite"/>
    </source>
</evidence>
<protein>
    <submittedName>
        <fullName evidence="2">Uncharacterized protein</fullName>
    </submittedName>
</protein>
<organism evidence="2 3">
    <name type="scientific">Meyerozyma guilliermondii (strain ATCC 6260 / CBS 566 / DSM 6381 / JCM 1539 / NBRC 10279 / NRRL Y-324)</name>
    <name type="common">Yeast</name>
    <name type="synonym">Candida guilliermondii</name>
    <dbReference type="NCBI Taxonomy" id="294746"/>
    <lineage>
        <taxon>Eukaryota</taxon>
        <taxon>Fungi</taxon>
        <taxon>Dikarya</taxon>
        <taxon>Ascomycota</taxon>
        <taxon>Saccharomycotina</taxon>
        <taxon>Pichiomycetes</taxon>
        <taxon>Debaryomycetaceae</taxon>
        <taxon>Meyerozyma</taxon>
    </lineage>
</organism>
<proteinExistence type="predicted"/>
<dbReference type="InParanoid" id="A5DLG4"/>